<organism evidence="4 5">
    <name type="scientific">Sulfitobacter aestuariivivens</name>
    <dbReference type="NCBI Taxonomy" id="2766981"/>
    <lineage>
        <taxon>Bacteria</taxon>
        <taxon>Pseudomonadati</taxon>
        <taxon>Pseudomonadota</taxon>
        <taxon>Alphaproteobacteria</taxon>
        <taxon>Rhodobacterales</taxon>
        <taxon>Roseobacteraceae</taxon>
        <taxon>Sulfitobacter</taxon>
    </lineage>
</organism>
<reference evidence="4" key="1">
    <citation type="submission" date="2020-08" db="EMBL/GenBank/DDBJ databases">
        <title>Sulfitobacter aestuariivivens sp. nov., isolated from a tidal flat.</title>
        <authorList>
            <person name="Park S."/>
            <person name="Yoon J.-H."/>
        </authorList>
    </citation>
    <scope>NUCLEOTIDE SEQUENCE</scope>
    <source>
        <strain evidence="4">TSTF-M16</strain>
    </source>
</reference>
<evidence type="ECO:0000313" key="5">
    <source>
        <dbReference type="Proteomes" id="UP000635142"/>
    </source>
</evidence>
<evidence type="ECO:0000259" key="3">
    <source>
        <dbReference type="PROSITE" id="PS51186"/>
    </source>
</evidence>
<sequence length="213" mass="23217">MSDLKPDTTNQIRPATLRDAVLLAQLADLAGEGLPAYLWSQLTVGDQTPLEVGIQRAVRDDGSFSWRNAQVAWLGGKAVGTVIDYDLDAAELPGSEVPEYLHPLCALELSAVGSRYINILAVLPEMRRQGVARALIEHVAARTDRDLTLIVRSGNAPALAFYESEGFDQEKAIPVGRGGPCDLTGRWCLMRRPSGSRVISENQNTVDRRRIPA</sequence>
<dbReference type="InterPro" id="IPR000182">
    <property type="entry name" value="GNAT_dom"/>
</dbReference>
<accession>A0A927HGQ3</accession>
<name>A0A927HGQ3_9RHOB</name>
<proteinExistence type="predicted"/>
<keyword evidence="5" id="KW-1185">Reference proteome</keyword>
<evidence type="ECO:0000256" key="1">
    <source>
        <dbReference type="ARBA" id="ARBA00022679"/>
    </source>
</evidence>
<dbReference type="EMBL" id="JACTAG010000002">
    <property type="protein sequence ID" value="MBD3664495.1"/>
    <property type="molecule type" value="Genomic_DNA"/>
</dbReference>
<evidence type="ECO:0000313" key="4">
    <source>
        <dbReference type="EMBL" id="MBD3664495.1"/>
    </source>
</evidence>
<protein>
    <submittedName>
        <fullName evidence="4">GNAT family N-acetyltransferase</fullName>
    </submittedName>
</protein>
<dbReference type="Gene3D" id="3.40.630.30">
    <property type="match status" value="1"/>
</dbReference>
<evidence type="ECO:0000256" key="2">
    <source>
        <dbReference type="ARBA" id="ARBA00023315"/>
    </source>
</evidence>
<dbReference type="CDD" id="cd04301">
    <property type="entry name" value="NAT_SF"/>
    <property type="match status" value="1"/>
</dbReference>
<gene>
    <name evidence="4" type="ORF">H9Q16_11220</name>
</gene>
<dbReference type="GO" id="GO:0016747">
    <property type="term" value="F:acyltransferase activity, transferring groups other than amino-acyl groups"/>
    <property type="evidence" value="ECO:0007669"/>
    <property type="project" value="InterPro"/>
</dbReference>
<dbReference type="AlphaFoldDB" id="A0A927HGQ3"/>
<comment type="caution">
    <text evidence="4">The sequence shown here is derived from an EMBL/GenBank/DDBJ whole genome shotgun (WGS) entry which is preliminary data.</text>
</comment>
<feature type="domain" description="N-acetyltransferase" evidence="3">
    <location>
        <begin position="10"/>
        <end position="195"/>
    </location>
</feature>
<dbReference type="Pfam" id="PF00583">
    <property type="entry name" value="Acetyltransf_1"/>
    <property type="match status" value="1"/>
</dbReference>
<dbReference type="Proteomes" id="UP000635142">
    <property type="component" value="Unassembled WGS sequence"/>
</dbReference>
<dbReference type="RefSeq" id="WP_191075520.1">
    <property type="nucleotide sequence ID" value="NZ_JACTAG010000002.1"/>
</dbReference>
<dbReference type="InterPro" id="IPR016181">
    <property type="entry name" value="Acyl_CoA_acyltransferase"/>
</dbReference>
<dbReference type="SUPFAM" id="SSF55729">
    <property type="entry name" value="Acyl-CoA N-acyltransferases (Nat)"/>
    <property type="match status" value="1"/>
</dbReference>
<keyword evidence="2" id="KW-0012">Acyltransferase</keyword>
<keyword evidence="1" id="KW-0808">Transferase</keyword>
<dbReference type="PROSITE" id="PS51186">
    <property type="entry name" value="GNAT"/>
    <property type="match status" value="1"/>
</dbReference>
<dbReference type="PANTHER" id="PTHR43877">
    <property type="entry name" value="AMINOALKYLPHOSPHONATE N-ACETYLTRANSFERASE-RELATED-RELATED"/>
    <property type="match status" value="1"/>
</dbReference>
<dbReference type="InterPro" id="IPR050832">
    <property type="entry name" value="Bact_Acetyltransf"/>
</dbReference>